<dbReference type="SUPFAM" id="SSF56519">
    <property type="entry name" value="Penicillin binding protein dimerisation domain"/>
    <property type="match status" value="1"/>
</dbReference>
<dbReference type="Proteomes" id="UP000018922">
    <property type="component" value="Chromosome I"/>
</dbReference>
<comment type="subcellular location">
    <subcellularLocation>
        <location evidence="1">Membrane</location>
    </subcellularLocation>
</comment>
<dbReference type="InterPro" id="IPR050515">
    <property type="entry name" value="Beta-lactam/transpept"/>
</dbReference>
<dbReference type="Gene3D" id="3.40.710.10">
    <property type="entry name" value="DD-peptidase/beta-lactamase superfamily"/>
    <property type="match status" value="1"/>
</dbReference>
<keyword evidence="2" id="KW-0121">Carboxypeptidase</keyword>
<dbReference type="GO" id="GO:0071555">
    <property type="term" value="P:cell wall organization"/>
    <property type="evidence" value="ECO:0007669"/>
    <property type="project" value="TreeGrafter"/>
</dbReference>
<reference evidence="8 9" key="1">
    <citation type="journal article" date="2014" name="Genome Announc.">
        <title>Complete genome sequence of Magnetospirillum gryphiswaldense MSR-1.</title>
        <authorList>
            <person name="Wang X."/>
            <person name="Wang Q."/>
            <person name="Zhang W."/>
            <person name="Wang Y."/>
            <person name="Li L."/>
            <person name="Wen T."/>
            <person name="Zhang T."/>
            <person name="Zhang Y."/>
            <person name="Xu J."/>
            <person name="Hu J."/>
            <person name="Li S."/>
            <person name="Liu L."/>
            <person name="Liu J."/>
            <person name="Jiang W."/>
            <person name="Tian J."/>
            <person name="Li Y."/>
            <person name="Schuler D."/>
            <person name="Wang L."/>
            <person name="Li J."/>
        </authorList>
    </citation>
    <scope>NUCLEOTIDE SEQUENCE [LARGE SCALE GENOMIC DNA]</scope>
    <source>
        <strain evidence="9">DSM 6361 / JCM 21280 / NBRC 15271 / MSR-1</strain>
    </source>
</reference>
<dbReference type="HOGENOM" id="CLU_009289_6_2_5"/>
<dbReference type="PANTHER" id="PTHR30627">
    <property type="entry name" value="PEPTIDOGLYCAN D,D-TRANSPEPTIDASE"/>
    <property type="match status" value="1"/>
</dbReference>
<protein>
    <submittedName>
        <fullName evidence="8">Division-specific transpeptidase, penicillin-binding protein</fullName>
        <ecNumber evidence="8">2.4.1.129</ecNumber>
    </submittedName>
</protein>
<proteinExistence type="predicted"/>
<dbReference type="Pfam" id="PF00905">
    <property type="entry name" value="Transpeptidase"/>
    <property type="match status" value="1"/>
</dbReference>
<keyword evidence="5" id="KW-0812">Transmembrane</keyword>
<feature type="region of interest" description="Disordered" evidence="4">
    <location>
        <begin position="567"/>
        <end position="586"/>
    </location>
</feature>
<keyword evidence="9" id="KW-1185">Reference proteome</keyword>
<keyword evidence="8" id="KW-0328">Glycosyltransferase</keyword>
<organism evidence="8 9">
    <name type="scientific">Magnetospirillum gryphiswaldense (strain DSM 6361 / JCM 21280 / NBRC 15271 / MSR-1)</name>
    <dbReference type="NCBI Taxonomy" id="431944"/>
    <lineage>
        <taxon>Bacteria</taxon>
        <taxon>Pseudomonadati</taxon>
        <taxon>Pseudomonadota</taxon>
        <taxon>Alphaproteobacteria</taxon>
        <taxon>Rhodospirillales</taxon>
        <taxon>Rhodospirillaceae</taxon>
        <taxon>Magnetospirillum</taxon>
    </lineage>
</organism>
<dbReference type="InterPro" id="IPR005311">
    <property type="entry name" value="PBP_dimer"/>
</dbReference>
<dbReference type="GO" id="GO:0005886">
    <property type="term" value="C:plasma membrane"/>
    <property type="evidence" value="ECO:0007669"/>
    <property type="project" value="TreeGrafter"/>
</dbReference>
<dbReference type="KEGG" id="mgy:MGMSRv2__2491"/>
<evidence type="ECO:0000256" key="2">
    <source>
        <dbReference type="ARBA" id="ARBA00022645"/>
    </source>
</evidence>
<dbReference type="InterPro" id="IPR012338">
    <property type="entry name" value="Beta-lactam/transpept-like"/>
</dbReference>
<evidence type="ECO:0000256" key="4">
    <source>
        <dbReference type="SAM" id="MobiDB-lite"/>
    </source>
</evidence>
<dbReference type="eggNOG" id="COG0768">
    <property type="taxonomic scope" value="Bacteria"/>
</dbReference>
<dbReference type="GO" id="GO:0016757">
    <property type="term" value="F:glycosyltransferase activity"/>
    <property type="evidence" value="ECO:0007669"/>
    <property type="project" value="UniProtKB-KW"/>
</dbReference>
<dbReference type="EC" id="2.4.1.129" evidence="8"/>
<evidence type="ECO:0000313" key="8">
    <source>
        <dbReference type="EMBL" id="CDK99706.1"/>
    </source>
</evidence>
<name>V6F5U9_MAGGM</name>
<keyword evidence="5" id="KW-1133">Transmembrane helix</keyword>
<evidence type="ECO:0000256" key="1">
    <source>
        <dbReference type="ARBA" id="ARBA00004370"/>
    </source>
</evidence>
<dbReference type="Gene3D" id="1.10.150.770">
    <property type="match status" value="1"/>
</dbReference>
<keyword evidence="2" id="KW-0378">Hydrolase</keyword>
<keyword evidence="2" id="KW-0645">Protease</keyword>
<evidence type="ECO:0000256" key="3">
    <source>
        <dbReference type="ARBA" id="ARBA00023136"/>
    </source>
</evidence>
<dbReference type="Gene3D" id="3.90.1310.10">
    <property type="entry name" value="Penicillin-binding protein 2a (Domain 2)"/>
    <property type="match status" value="1"/>
</dbReference>
<dbReference type="GO" id="GO:0004180">
    <property type="term" value="F:carboxypeptidase activity"/>
    <property type="evidence" value="ECO:0007669"/>
    <property type="project" value="UniProtKB-KW"/>
</dbReference>
<feature type="domain" description="Penicillin-binding protein dimerisation" evidence="7">
    <location>
        <begin position="89"/>
        <end position="199"/>
    </location>
</feature>
<dbReference type="AlphaFoldDB" id="V6F5U9"/>
<dbReference type="InterPro" id="IPR001460">
    <property type="entry name" value="PCN-bd_Tpept"/>
</dbReference>
<feature type="region of interest" description="Disordered" evidence="4">
    <location>
        <begin position="1"/>
        <end position="22"/>
    </location>
</feature>
<dbReference type="EMBL" id="HG794546">
    <property type="protein sequence ID" value="CDK99706.1"/>
    <property type="molecule type" value="Genomic_DNA"/>
</dbReference>
<evidence type="ECO:0000256" key="5">
    <source>
        <dbReference type="SAM" id="Phobius"/>
    </source>
</evidence>
<gene>
    <name evidence="8" type="primary">ftsI</name>
    <name evidence="8" type="ordered locus">MGMSRv2__2491</name>
</gene>
<dbReference type="Pfam" id="PF03717">
    <property type="entry name" value="PBP_dimer"/>
    <property type="match status" value="1"/>
</dbReference>
<feature type="domain" description="Penicillin-binding protein transpeptidase" evidence="6">
    <location>
        <begin position="253"/>
        <end position="534"/>
    </location>
</feature>
<dbReference type="PANTHER" id="PTHR30627:SF1">
    <property type="entry name" value="PEPTIDOGLYCAN D,D-TRANSPEPTIDASE FTSI"/>
    <property type="match status" value="1"/>
</dbReference>
<sequence>MSLFSRTPYHPGIHPGEDLQNNPGALRLDGVRSRAIETSRTRLLVTALVFLAIFGIIGGRMIDVAVLDGNPAKPRALPQARTQDLEMGRADITDRDGAVLATSLPTVSLYARPQDMIEARVDVAEAAKKLAAALPDMDADDVRARIQGAKTFVYLRRNLTPRQQYDVNALGIPGLHFEKGERRVYPHGNLVAHVVGMTDIDNKGIAGIERFFDRRLTEDSAPLALSLDVGVQNVVRTELQKSVQQFNALGATGMVADVQTGEMLAMVSLPDFDPNDPPAGTNEAMFNRATKGAYEMGSTFKLFNTAMALESGRVNINSSFDATKPLKFGSHTIHDDHAQNRWMSVPEILIHSSNIGSARMALEAGSDFQRRFMGRLGMLDSPTLELPEVGAPQVPSPWREINTITISFGHGLSVTPAQLMAGTVALVNGGIFHPLTLTHRPDGTPVPGEIVLKQKTSAHMRNLMRMVVTEGTGKKADVPGYEVGGKTGTAEKAAHGGYRKKAVLSSFVAAFPMDNPRYVVIAMIDEPQGTKETYGYITAGWTAAPAAGRIIAQIAPMLGIAPKALPEASAAAKPPVSKGGDLAQSR</sequence>
<evidence type="ECO:0000313" key="9">
    <source>
        <dbReference type="Proteomes" id="UP000018922"/>
    </source>
</evidence>
<keyword evidence="8" id="KW-0808">Transferase</keyword>
<keyword evidence="3 5" id="KW-0472">Membrane</keyword>
<accession>V6F5U9</accession>
<dbReference type="Gene3D" id="3.30.450.330">
    <property type="match status" value="1"/>
</dbReference>
<feature type="transmembrane region" description="Helical" evidence="5">
    <location>
        <begin position="43"/>
        <end position="62"/>
    </location>
</feature>
<evidence type="ECO:0000259" key="6">
    <source>
        <dbReference type="Pfam" id="PF00905"/>
    </source>
</evidence>
<evidence type="ECO:0000259" key="7">
    <source>
        <dbReference type="Pfam" id="PF03717"/>
    </source>
</evidence>
<dbReference type="InterPro" id="IPR036138">
    <property type="entry name" value="PBP_dimer_sf"/>
</dbReference>
<dbReference type="SUPFAM" id="SSF56601">
    <property type="entry name" value="beta-lactamase/transpeptidase-like"/>
    <property type="match status" value="1"/>
</dbReference>
<dbReference type="GO" id="GO:0008658">
    <property type="term" value="F:penicillin binding"/>
    <property type="evidence" value="ECO:0007669"/>
    <property type="project" value="InterPro"/>
</dbReference>
<dbReference type="STRING" id="1430440.MGMSRv2__2491"/>